<dbReference type="InterPro" id="IPR050616">
    <property type="entry name" value="CPA3_Na-H_Antiporter_A"/>
</dbReference>
<comment type="caution">
    <text evidence="10">The sequence shown here is derived from an EMBL/GenBank/DDBJ whole genome shotgun (WGS) entry which is preliminary data.</text>
</comment>
<dbReference type="PANTHER" id="PTHR43373:SF1">
    <property type="entry name" value="NA(+)_H(+) ANTIPORTER SUBUNIT A"/>
    <property type="match status" value="1"/>
</dbReference>
<keyword evidence="11" id="KW-1185">Reference proteome</keyword>
<evidence type="ECO:0000256" key="5">
    <source>
        <dbReference type="ARBA" id="ARBA00022989"/>
    </source>
</evidence>
<feature type="domain" description="MrpA C-terminal/MbhD" evidence="8">
    <location>
        <begin position="14"/>
        <end position="77"/>
    </location>
</feature>
<dbReference type="Pfam" id="PF20501">
    <property type="entry name" value="MbhE"/>
    <property type="match status" value="1"/>
</dbReference>
<evidence type="ECO:0000259" key="8">
    <source>
        <dbReference type="Pfam" id="PF13244"/>
    </source>
</evidence>
<feature type="transmembrane region" description="Helical" evidence="7">
    <location>
        <begin position="6"/>
        <end position="23"/>
    </location>
</feature>
<organism evidence="10 11">
    <name type="scientific">Banduia mediterranea</name>
    <dbReference type="NCBI Taxonomy" id="3075609"/>
    <lineage>
        <taxon>Bacteria</taxon>
        <taxon>Pseudomonadati</taxon>
        <taxon>Pseudomonadota</taxon>
        <taxon>Gammaproteobacteria</taxon>
        <taxon>Nevskiales</taxon>
        <taxon>Algiphilaceae</taxon>
        <taxon>Banduia</taxon>
    </lineage>
</organism>
<dbReference type="Proteomes" id="UP001254608">
    <property type="component" value="Unassembled WGS sequence"/>
</dbReference>
<dbReference type="Pfam" id="PF13244">
    <property type="entry name" value="MbhD"/>
    <property type="match status" value="1"/>
</dbReference>
<keyword evidence="4 7" id="KW-0812">Transmembrane</keyword>
<evidence type="ECO:0000256" key="3">
    <source>
        <dbReference type="ARBA" id="ARBA00022475"/>
    </source>
</evidence>
<dbReference type="RefSeq" id="WP_311364703.1">
    <property type="nucleotide sequence ID" value="NZ_JAVRIC010000009.1"/>
</dbReference>
<dbReference type="EMBL" id="JAVRIC010000009">
    <property type="protein sequence ID" value="MDT0497309.1"/>
    <property type="molecule type" value="Genomic_DNA"/>
</dbReference>
<evidence type="ECO:0000256" key="1">
    <source>
        <dbReference type="ARBA" id="ARBA00004651"/>
    </source>
</evidence>
<sequence>MSGFFYVDLILFAILTVTAITIAQLRHLYAAAMLSGLFSLVCASIFVLLDAVDVAFTEAAVGAGITTVLFLSALALTNAGERFTPRRLGLPALIVVTITGATLIYASQDLPVVGSLDSPVQTHPLKSVYLEESVQETGIPNVVTTVLASYRGYDTMGEVAVIFTAGIGVLLLLARTRKPGSEAGSS</sequence>
<dbReference type="InterPro" id="IPR025383">
    <property type="entry name" value="MrpA_C/MbhD"/>
</dbReference>
<gene>
    <name evidence="10" type="ORF">RM530_08015</name>
</gene>
<accession>A0ABU2WI47</accession>
<keyword evidence="3" id="KW-1003">Cell membrane</keyword>
<evidence type="ECO:0000256" key="2">
    <source>
        <dbReference type="ARBA" id="ARBA00022448"/>
    </source>
</evidence>
<proteinExistence type="predicted"/>
<keyword evidence="6 7" id="KW-0472">Membrane</keyword>
<feature type="transmembrane region" description="Helical" evidence="7">
    <location>
        <begin position="155"/>
        <end position="174"/>
    </location>
</feature>
<dbReference type="PANTHER" id="PTHR43373">
    <property type="entry name" value="NA(+)/H(+) ANTIPORTER SUBUNIT"/>
    <property type="match status" value="1"/>
</dbReference>
<feature type="domain" description="MrpA C-terminal/MbhE" evidence="9">
    <location>
        <begin position="121"/>
        <end position="178"/>
    </location>
</feature>
<evidence type="ECO:0000259" key="9">
    <source>
        <dbReference type="Pfam" id="PF20501"/>
    </source>
</evidence>
<evidence type="ECO:0000256" key="4">
    <source>
        <dbReference type="ARBA" id="ARBA00022692"/>
    </source>
</evidence>
<keyword evidence="5 7" id="KW-1133">Transmembrane helix</keyword>
<evidence type="ECO:0000313" key="10">
    <source>
        <dbReference type="EMBL" id="MDT0497309.1"/>
    </source>
</evidence>
<evidence type="ECO:0000313" key="11">
    <source>
        <dbReference type="Proteomes" id="UP001254608"/>
    </source>
</evidence>
<keyword evidence="2" id="KW-0813">Transport</keyword>
<feature type="transmembrane region" description="Helical" evidence="7">
    <location>
        <begin position="28"/>
        <end position="49"/>
    </location>
</feature>
<name>A0ABU2WI47_9GAMM</name>
<feature type="transmembrane region" description="Helical" evidence="7">
    <location>
        <begin position="88"/>
        <end position="106"/>
    </location>
</feature>
<dbReference type="Gene3D" id="1.20.120.1200">
    <property type="entry name" value="NADH-ubiquinone/plastoquinone oxidoreductase chain 6, subunit NuoJ"/>
    <property type="match status" value="1"/>
</dbReference>
<dbReference type="NCBIfam" id="NF009159">
    <property type="entry name" value="PRK12504.1"/>
    <property type="match status" value="1"/>
</dbReference>
<evidence type="ECO:0000256" key="6">
    <source>
        <dbReference type="ARBA" id="ARBA00023136"/>
    </source>
</evidence>
<evidence type="ECO:0000256" key="7">
    <source>
        <dbReference type="SAM" id="Phobius"/>
    </source>
</evidence>
<dbReference type="InterPro" id="IPR046806">
    <property type="entry name" value="MrpA_C/MbhE"/>
</dbReference>
<reference evidence="10 11" key="1">
    <citation type="submission" date="2023-09" db="EMBL/GenBank/DDBJ databases">
        <authorList>
            <person name="Rey-Velasco X."/>
        </authorList>
    </citation>
    <scope>NUCLEOTIDE SEQUENCE [LARGE SCALE GENOMIC DNA]</scope>
    <source>
        <strain evidence="10 11">W345</strain>
    </source>
</reference>
<protein>
    <submittedName>
        <fullName evidence="10">DUF4040 domain-containing protein</fullName>
    </submittedName>
</protein>
<comment type="subcellular location">
    <subcellularLocation>
        <location evidence="1">Cell membrane</location>
        <topology evidence="1">Multi-pass membrane protein</topology>
    </subcellularLocation>
</comment>
<dbReference type="InterPro" id="IPR042106">
    <property type="entry name" value="Nuo/plastoQ_OxRdtase_6_NuoJ"/>
</dbReference>
<feature type="transmembrane region" description="Helical" evidence="7">
    <location>
        <begin position="55"/>
        <end position="76"/>
    </location>
</feature>